<comment type="caution">
    <text evidence="3">The sequence shown here is derived from an EMBL/GenBank/DDBJ whole genome shotgun (WGS) entry which is preliminary data.</text>
</comment>
<protein>
    <recommendedName>
        <fullName evidence="1">Cytokinin riboside 5'-monophosphate phosphoribohydrolase</fullName>
        <ecNumber evidence="1">3.2.2.n1</ecNumber>
    </recommendedName>
</protein>
<dbReference type="Proteomes" id="UP001183388">
    <property type="component" value="Unassembled WGS sequence"/>
</dbReference>
<dbReference type="Gene3D" id="3.40.50.450">
    <property type="match status" value="1"/>
</dbReference>
<sequence>MSGDSDPPGAGEQRREQRLGPVVRRREQVTPGTADQRLLDTRGPSDWVHGDPWRVLRIQSEFVEGFGALAELGPAVCVFGSARTRPGAPEYELSRRIGRGLAEAGFAVITGGGPGAMEAANRGASESGGVSVGLGIELPFEQGLNEYVDIGINFRYFFVRKTMFVKYAQGFLVLPGGFGTLDELFEALTLVQTKKVTRFPIVLVGSAYWGGLVDWLRDTVVAEGKAAPVDSDLFHVTDDPEEAIALVTKP</sequence>
<feature type="compositionally biased region" description="Basic and acidic residues" evidence="2">
    <location>
        <begin position="12"/>
        <end position="28"/>
    </location>
</feature>
<comment type="catalytic activity">
    <reaction evidence="1">
        <text>9-ribosyl-trans-zeatin 5'-phosphate + H2O = trans-zeatin + D-ribose 5-phosphate</text>
        <dbReference type="Rhea" id="RHEA:48564"/>
        <dbReference type="ChEBI" id="CHEBI:15377"/>
        <dbReference type="ChEBI" id="CHEBI:16522"/>
        <dbReference type="ChEBI" id="CHEBI:78346"/>
        <dbReference type="ChEBI" id="CHEBI:87947"/>
        <dbReference type="EC" id="3.2.2.n1"/>
    </reaction>
</comment>
<evidence type="ECO:0000313" key="3">
    <source>
        <dbReference type="EMBL" id="MDT0307703.1"/>
    </source>
</evidence>
<reference evidence="4" key="1">
    <citation type="submission" date="2023-07" db="EMBL/GenBank/DDBJ databases">
        <title>30 novel species of actinomycetes from the DSMZ collection.</title>
        <authorList>
            <person name="Nouioui I."/>
        </authorList>
    </citation>
    <scope>NUCLEOTIDE SEQUENCE [LARGE SCALE GENOMIC DNA]</scope>
    <source>
        <strain evidence="4">DSM 44917</strain>
    </source>
</reference>
<dbReference type="Pfam" id="PF03641">
    <property type="entry name" value="Lysine_decarbox"/>
    <property type="match status" value="1"/>
</dbReference>
<dbReference type="PANTHER" id="PTHR43393:SF2">
    <property type="entry name" value="CYTOKININ RIBOSIDE 5'-MONOPHOSPHATE PHOSPHORIBOHYDROLASE"/>
    <property type="match status" value="1"/>
</dbReference>
<evidence type="ECO:0000256" key="1">
    <source>
        <dbReference type="RuleBase" id="RU363015"/>
    </source>
</evidence>
<dbReference type="InterPro" id="IPR005269">
    <property type="entry name" value="LOG"/>
</dbReference>
<dbReference type="InterPro" id="IPR052341">
    <property type="entry name" value="LOG_family_nucleotidases"/>
</dbReference>
<keyword evidence="4" id="KW-1185">Reference proteome</keyword>
<organism evidence="3 4">
    <name type="scientific">Streptomyces boetiae</name>
    <dbReference type="NCBI Taxonomy" id="3075541"/>
    <lineage>
        <taxon>Bacteria</taxon>
        <taxon>Bacillati</taxon>
        <taxon>Actinomycetota</taxon>
        <taxon>Actinomycetes</taxon>
        <taxon>Kitasatosporales</taxon>
        <taxon>Streptomycetaceae</taxon>
        <taxon>Streptomyces</taxon>
    </lineage>
</organism>
<dbReference type="RefSeq" id="WP_311630656.1">
    <property type="nucleotide sequence ID" value="NZ_JAVREN010000014.1"/>
</dbReference>
<comment type="similarity">
    <text evidence="1">Belongs to the LOG family.</text>
</comment>
<keyword evidence="1" id="KW-0203">Cytokinin biosynthesis</keyword>
<evidence type="ECO:0000313" key="4">
    <source>
        <dbReference type="Proteomes" id="UP001183388"/>
    </source>
</evidence>
<name>A0ABU2L919_9ACTN</name>
<evidence type="ECO:0000256" key="2">
    <source>
        <dbReference type="SAM" id="MobiDB-lite"/>
    </source>
</evidence>
<proteinExistence type="inferred from homology"/>
<dbReference type="InterPro" id="IPR031100">
    <property type="entry name" value="LOG_fam"/>
</dbReference>
<dbReference type="NCBIfam" id="TIGR00730">
    <property type="entry name" value="Rossman fold protein, TIGR00730 family"/>
    <property type="match status" value="1"/>
</dbReference>
<dbReference type="EC" id="3.2.2.n1" evidence="1"/>
<feature type="region of interest" description="Disordered" evidence="2">
    <location>
        <begin position="1"/>
        <end position="43"/>
    </location>
</feature>
<gene>
    <name evidence="3" type="ORF">RM780_12115</name>
</gene>
<accession>A0ABU2L919</accession>
<comment type="catalytic activity">
    <reaction evidence="1">
        <text>N(6)-(dimethylallyl)adenosine 5'-phosphate + H2O = N(6)-dimethylallyladenine + D-ribose 5-phosphate</text>
        <dbReference type="Rhea" id="RHEA:48560"/>
        <dbReference type="ChEBI" id="CHEBI:15377"/>
        <dbReference type="ChEBI" id="CHEBI:17660"/>
        <dbReference type="ChEBI" id="CHEBI:57526"/>
        <dbReference type="ChEBI" id="CHEBI:78346"/>
        <dbReference type="EC" id="3.2.2.n1"/>
    </reaction>
</comment>
<keyword evidence="1" id="KW-0378">Hydrolase</keyword>
<dbReference type="SUPFAM" id="SSF102405">
    <property type="entry name" value="MCP/YpsA-like"/>
    <property type="match status" value="1"/>
</dbReference>
<dbReference type="EMBL" id="JAVREN010000014">
    <property type="protein sequence ID" value="MDT0307703.1"/>
    <property type="molecule type" value="Genomic_DNA"/>
</dbReference>
<dbReference type="PANTHER" id="PTHR43393">
    <property type="entry name" value="CYTOKININ RIBOSIDE 5'-MONOPHOSPHATE PHOSPHORIBOHYDROLASE"/>
    <property type="match status" value="1"/>
</dbReference>